<feature type="domain" description="JmjC" evidence="4">
    <location>
        <begin position="137"/>
        <end position="344"/>
    </location>
</feature>
<keyword evidence="1" id="KW-0479">Metal-binding</keyword>
<dbReference type="Pfam" id="PF02373">
    <property type="entry name" value="JmjC"/>
    <property type="match status" value="2"/>
</dbReference>
<evidence type="ECO:0000256" key="3">
    <source>
        <dbReference type="SAM" id="MobiDB-lite"/>
    </source>
</evidence>
<dbReference type="InterPro" id="IPR004198">
    <property type="entry name" value="Znf_C5HC2"/>
</dbReference>
<dbReference type="Pfam" id="PF02928">
    <property type="entry name" value="zf-C5HC2"/>
    <property type="match status" value="1"/>
</dbReference>
<keyword evidence="2" id="KW-0408">Iron</keyword>
<dbReference type="InterPro" id="IPR003347">
    <property type="entry name" value="JmjC_dom"/>
</dbReference>
<evidence type="ECO:0000313" key="5">
    <source>
        <dbReference type="EMBL" id="KAK7239305.1"/>
    </source>
</evidence>
<dbReference type="PROSITE" id="PS51184">
    <property type="entry name" value="JMJC"/>
    <property type="match status" value="1"/>
</dbReference>
<evidence type="ECO:0000256" key="2">
    <source>
        <dbReference type="ARBA" id="ARBA00023004"/>
    </source>
</evidence>
<dbReference type="PANTHER" id="PTHR10694">
    <property type="entry name" value="LYSINE-SPECIFIC DEMETHYLASE"/>
    <property type="match status" value="1"/>
</dbReference>
<keyword evidence="6" id="KW-1185">Reference proteome</keyword>
<feature type="region of interest" description="Disordered" evidence="3">
    <location>
        <begin position="489"/>
        <end position="520"/>
    </location>
</feature>
<sequence>MPCAVDWESEKRFSTKRQRVDRLQESRPFGDGKKYTVKEYQAMADDFFAKWLAAKHAPKASPEGAPPPPPLSGAALYAALEEDYWDAVDRGAEAVEVEYGNDVDVHEFWSGFPKPDGDRADLSVAKLEGVPYASDAYYANTGWNLNNIASWPGSVLRHFTVSVPGVTSPWLYLGMLFSTFSWHNEDNYLSSINYHHVGGPKQWYGVPGEKASAFENVVRRFYKQRLQEVPDLLHHMNTQFSPSKLAAHRAAKESEIPNFKGSYLGRFPLVSADSWTSDHLSERSRSAAHGVPVYKLVQEPGTFVVTFPQAFHSGFSYGFNCGEAVNFAMPHWIEHAKLANERYRRIGRLAVLGHDRLIFTLARYVDELDADACVMLRDELKRLVREDVVSRARLYADGVRDISSVVAPPKNNTDVIDAAACDYDDKRICAVCRHTCFLSAVACNCSQTTVCCLRHVNYLCKCPPANKYLIEWESKDQLDAIVDKVNKRLGDPGAAGQGQVSPDASPKPPPAAPEPAAVPA</sequence>
<dbReference type="EMBL" id="JBBJCI010000224">
    <property type="protein sequence ID" value="KAK7239305.1"/>
    <property type="molecule type" value="Genomic_DNA"/>
</dbReference>
<protein>
    <submittedName>
        <fullName evidence="5">Histone lysine demethylase</fullName>
    </submittedName>
</protein>
<accession>A0ABR1FVB9</accession>
<evidence type="ECO:0000313" key="6">
    <source>
        <dbReference type="Proteomes" id="UP001363151"/>
    </source>
</evidence>
<evidence type="ECO:0000259" key="4">
    <source>
        <dbReference type="PROSITE" id="PS51184"/>
    </source>
</evidence>
<reference evidence="5 6" key="1">
    <citation type="submission" date="2024-03" db="EMBL/GenBank/DDBJ databases">
        <title>Aureococcus anophagefferens CCMP1851 and Kratosvirus quantuckense: Draft genome of a second virus-susceptible host strain in the model system.</title>
        <authorList>
            <person name="Chase E."/>
            <person name="Truchon A.R."/>
            <person name="Schepens W."/>
            <person name="Wilhelm S.W."/>
        </authorList>
    </citation>
    <scope>NUCLEOTIDE SEQUENCE [LARGE SCALE GENOMIC DNA]</scope>
    <source>
        <strain evidence="5 6">CCMP1851</strain>
    </source>
</reference>
<evidence type="ECO:0000256" key="1">
    <source>
        <dbReference type="ARBA" id="ARBA00022723"/>
    </source>
</evidence>
<proteinExistence type="predicted"/>
<gene>
    <name evidence="5" type="ORF">SO694_000253104</name>
</gene>
<feature type="compositionally biased region" description="Pro residues" evidence="3">
    <location>
        <begin position="505"/>
        <end position="520"/>
    </location>
</feature>
<dbReference type="Gene3D" id="2.60.120.650">
    <property type="entry name" value="Cupin"/>
    <property type="match status" value="2"/>
</dbReference>
<dbReference type="Proteomes" id="UP001363151">
    <property type="component" value="Unassembled WGS sequence"/>
</dbReference>
<dbReference type="SUPFAM" id="SSF51197">
    <property type="entry name" value="Clavaminate synthase-like"/>
    <property type="match status" value="1"/>
</dbReference>
<name>A0ABR1FVB9_AURAN</name>
<comment type="caution">
    <text evidence="5">The sequence shown here is derived from an EMBL/GenBank/DDBJ whole genome shotgun (WGS) entry which is preliminary data.</text>
</comment>
<organism evidence="5 6">
    <name type="scientific">Aureococcus anophagefferens</name>
    <name type="common">Harmful bloom alga</name>
    <dbReference type="NCBI Taxonomy" id="44056"/>
    <lineage>
        <taxon>Eukaryota</taxon>
        <taxon>Sar</taxon>
        <taxon>Stramenopiles</taxon>
        <taxon>Ochrophyta</taxon>
        <taxon>Pelagophyceae</taxon>
        <taxon>Pelagomonadales</taxon>
        <taxon>Pelagomonadaceae</taxon>
        <taxon>Aureococcus</taxon>
    </lineage>
</organism>
<dbReference type="PANTHER" id="PTHR10694:SF33">
    <property type="entry name" value="LYSINE-SPECIFIC DEMETHYLASE 5"/>
    <property type="match status" value="1"/>
</dbReference>
<dbReference type="SMART" id="SM00558">
    <property type="entry name" value="JmjC"/>
    <property type="match status" value="1"/>
</dbReference>